<evidence type="ECO:0000313" key="4">
    <source>
        <dbReference type="RefSeq" id="XP_030634063.1"/>
    </source>
</evidence>
<keyword evidence="3" id="KW-1185">Reference proteome</keyword>
<evidence type="ECO:0000259" key="2">
    <source>
        <dbReference type="PROSITE" id="PS51064"/>
    </source>
</evidence>
<evidence type="ECO:0000259" key="1">
    <source>
        <dbReference type="PROSITE" id="PS50003"/>
    </source>
</evidence>
<sequence length="264" mass="30808">MTTDFNDVVKQGFVKIRSRRFWVYQKYWLVMRGASSRGPKRLEKYSNEHAANTHCYHKVIKLTNVRNVIRHPQQERKCAVTLVFNNDSKMTFVCESEMEAGEWYSVLQTECIQVKKKDISFAEPDLLSHTIHRDQSKKFHVFLMPSPSFSFSGECVLHITQESIYLQDTLDPQIKIASWPLRVLRRYGRDQTWFTFEAGRMCDTGEGLFKFRTVEGEAIYQKVHSAVLVIAETQNQPVRVRTIENIQNLTNNLDLAFFTVSLVD</sequence>
<dbReference type="Pfam" id="PF02174">
    <property type="entry name" value="IRS"/>
    <property type="match status" value="1"/>
</dbReference>
<dbReference type="Proteomes" id="UP000504632">
    <property type="component" value="Chromosome 6"/>
</dbReference>
<name>A0A6J2VPV8_CHACN</name>
<feature type="domain" description="IRS-type PTB" evidence="2">
    <location>
        <begin position="132"/>
        <end position="237"/>
    </location>
</feature>
<dbReference type="PROSITE" id="PS51064">
    <property type="entry name" value="IRS_PTB"/>
    <property type="match status" value="1"/>
</dbReference>
<feature type="domain" description="PH" evidence="1">
    <location>
        <begin position="7"/>
        <end position="112"/>
    </location>
</feature>
<dbReference type="AlphaFoldDB" id="A0A6J2VPV8"/>
<dbReference type="SUPFAM" id="SSF50729">
    <property type="entry name" value="PH domain-like"/>
    <property type="match status" value="2"/>
</dbReference>
<dbReference type="SMART" id="SM00310">
    <property type="entry name" value="PTBI"/>
    <property type="match status" value="1"/>
</dbReference>
<dbReference type="PROSITE" id="PS50003">
    <property type="entry name" value="PH_DOMAIN"/>
    <property type="match status" value="1"/>
</dbReference>
<accession>A0A6J2VPV8</accession>
<dbReference type="SMART" id="SM01244">
    <property type="entry name" value="IRS"/>
    <property type="match status" value="1"/>
</dbReference>
<dbReference type="InParanoid" id="A0A6J2VPV8"/>
<proteinExistence type="predicted"/>
<dbReference type="InterPro" id="IPR050996">
    <property type="entry name" value="Docking_Protein_DOK"/>
</dbReference>
<dbReference type="OrthoDB" id="6279276at2759"/>
<protein>
    <submittedName>
        <fullName evidence="4">Docking protein 5-like</fullName>
    </submittedName>
</protein>
<dbReference type="InterPro" id="IPR011993">
    <property type="entry name" value="PH-like_dom_sf"/>
</dbReference>
<dbReference type="PANTHER" id="PTHR21258">
    <property type="entry name" value="DOCKING PROTEIN RELATED"/>
    <property type="match status" value="1"/>
</dbReference>
<dbReference type="PANTHER" id="PTHR21258:SF45">
    <property type="entry name" value="DOCKING PROTEIN 5"/>
    <property type="match status" value="1"/>
</dbReference>
<dbReference type="GO" id="GO:0005737">
    <property type="term" value="C:cytoplasm"/>
    <property type="evidence" value="ECO:0007669"/>
    <property type="project" value="TreeGrafter"/>
</dbReference>
<dbReference type="GeneID" id="115815245"/>
<gene>
    <name evidence="4" type="primary">LOC115815245</name>
</gene>
<dbReference type="InterPro" id="IPR002404">
    <property type="entry name" value="IRS_PTB"/>
</dbReference>
<dbReference type="Gene3D" id="2.30.29.30">
    <property type="entry name" value="Pleckstrin-homology domain (PH domain)/Phosphotyrosine-binding domain (PTB)"/>
    <property type="match status" value="2"/>
</dbReference>
<organism evidence="3 4">
    <name type="scientific">Chanos chanos</name>
    <name type="common">Milkfish</name>
    <name type="synonym">Mugil chanos</name>
    <dbReference type="NCBI Taxonomy" id="29144"/>
    <lineage>
        <taxon>Eukaryota</taxon>
        <taxon>Metazoa</taxon>
        <taxon>Chordata</taxon>
        <taxon>Craniata</taxon>
        <taxon>Vertebrata</taxon>
        <taxon>Euteleostomi</taxon>
        <taxon>Actinopterygii</taxon>
        <taxon>Neopterygii</taxon>
        <taxon>Teleostei</taxon>
        <taxon>Ostariophysi</taxon>
        <taxon>Gonorynchiformes</taxon>
        <taxon>Chanidae</taxon>
        <taxon>Chanos</taxon>
    </lineage>
</organism>
<dbReference type="SMART" id="SM00233">
    <property type="entry name" value="PH"/>
    <property type="match status" value="1"/>
</dbReference>
<dbReference type="Pfam" id="PF00169">
    <property type="entry name" value="PH"/>
    <property type="match status" value="1"/>
</dbReference>
<dbReference type="GO" id="GO:0007169">
    <property type="term" value="P:cell surface receptor protein tyrosine kinase signaling pathway"/>
    <property type="evidence" value="ECO:0007669"/>
    <property type="project" value="TreeGrafter"/>
</dbReference>
<evidence type="ECO:0000313" key="3">
    <source>
        <dbReference type="Proteomes" id="UP000504632"/>
    </source>
</evidence>
<dbReference type="FunFam" id="2.30.29.30:FF:000110">
    <property type="entry name" value="Docking protein 4"/>
    <property type="match status" value="1"/>
</dbReference>
<dbReference type="InterPro" id="IPR001849">
    <property type="entry name" value="PH_domain"/>
</dbReference>
<dbReference type="RefSeq" id="XP_030634063.1">
    <property type="nucleotide sequence ID" value="XM_030778203.1"/>
</dbReference>
<reference evidence="4" key="1">
    <citation type="submission" date="2025-08" db="UniProtKB">
        <authorList>
            <consortium name="RefSeq"/>
        </authorList>
    </citation>
    <scope>IDENTIFICATION</scope>
</reference>